<evidence type="ECO:0000313" key="13">
    <source>
        <dbReference type="EMBL" id="VFP77612.1"/>
    </source>
</evidence>
<evidence type="ECO:0000259" key="12">
    <source>
        <dbReference type="Pfam" id="PF19269"/>
    </source>
</evidence>
<sequence>MKIKTRFSPSPTGFLHIGGVRTALYAWLFARKHKGSFVLRIEDTDLKRISSNFVSDVLNSLTYLGLLWDEGPIYQSHRLKIYQDIISFMLKKGLAYKCYCSQERLDTLRKIQILNKQKPKYDQKCLNNNYIFKKSNIPFVVRFKNPSEGMVKFTDMIRGDISISNYELDDLIIQRSNGMPTYNFCVVIDDWKMNITHVIRGEDHINNTPRQINLLNALNAPVPIYAHASMILDSNGAKLSKRNTSMSISSYINAGFIPEAILNYVLRLGWSYKNQEIFSIEDMKNYFNLQNISRSPSIVNDKKLLWLNHYYLSKLPTETIYNYLVSYMSNKKIFLDNKIDIRGLLKEFLKHHNTLKEFISSYVYLYKDINLLDVNNIKIYCNITNVKILKFLHKKFFLLTSWNKSNILFLIKRSVLKFNICFKDVATLIRIGISGREHTPNISTIVFYLGKNTFLLRIHNFIKYIQLKIYN</sequence>
<dbReference type="GO" id="GO:0008270">
    <property type="term" value="F:zinc ion binding"/>
    <property type="evidence" value="ECO:0007669"/>
    <property type="project" value="InterPro"/>
</dbReference>
<feature type="binding site" evidence="10">
    <location>
        <position position="241"/>
    </location>
    <ligand>
        <name>ATP</name>
        <dbReference type="ChEBI" id="CHEBI:30616"/>
    </ligand>
</feature>
<keyword evidence="6 10" id="KW-0547">Nucleotide-binding</keyword>
<keyword evidence="4 10" id="KW-0963">Cytoplasm</keyword>
<dbReference type="InterPro" id="IPR001412">
    <property type="entry name" value="aa-tRNA-synth_I_CS"/>
</dbReference>
<evidence type="ECO:0000259" key="11">
    <source>
        <dbReference type="Pfam" id="PF00749"/>
    </source>
</evidence>
<comment type="subcellular location">
    <subcellularLocation>
        <location evidence="1 10">Cytoplasm</location>
    </subcellularLocation>
</comment>
<dbReference type="Proteomes" id="UP000294466">
    <property type="component" value="Chromosome"/>
</dbReference>
<dbReference type="InterPro" id="IPR004527">
    <property type="entry name" value="Glu-tRNA-ligase_bac/mito"/>
</dbReference>
<dbReference type="AlphaFoldDB" id="A0A451CW97"/>
<reference evidence="13 14" key="1">
    <citation type="submission" date="2019-02" db="EMBL/GenBank/DDBJ databases">
        <authorList>
            <person name="Manzano-Marin A."/>
            <person name="Manzano-Marin A."/>
        </authorList>
    </citation>
    <scope>NUCLEOTIDE SEQUENCE [LARGE SCALE GENOMIC DNA]</scope>
    <source>
        <strain evidence="13 14">BuCisplendens/pseudotsugae</strain>
    </source>
</reference>
<keyword evidence="8 10" id="KW-0648">Protein biosynthesis</keyword>
<dbReference type="Pfam" id="PF19269">
    <property type="entry name" value="Anticodon_2"/>
    <property type="match status" value="1"/>
</dbReference>
<dbReference type="Gene3D" id="1.10.10.350">
    <property type="match status" value="1"/>
</dbReference>
<dbReference type="SUPFAM" id="SSF48163">
    <property type="entry name" value="An anticodon-binding domain of class I aminoacyl-tRNA synthetases"/>
    <property type="match status" value="1"/>
</dbReference>
<name>A0A451CW97_9GAMM</name>
<accession>A0A451CW97</accession>
<evidence type="ECO:0000256" key="3">
    <source>
        <dbReference type="ARBA" id="ARBA00011245"/>
    </source>
</evidence>
<gene>
    <name evidence="10 13" type="primary">gltX</name>
    <name evidence="13" type="ORF">BUCISPPS3390_043</name>
</gene>
<dbReference type="Pfam" id="PF00749">
    <property type="entry name" value="tRNA-synt_1c"/>
    <property type="match status" value="1"/>
</dbReference>
<dbReference type="GO" id="GO:0005524">
    <property type="term" value="F:ATP binding"/>
    <property type="evidence" value="ECO:0007669"/>
    <property type="project" value="UniProtKB-UniRule"/>
</dbReference>
<evidence type="ECO:0000256" key="10">
    <source>
        <dbReference type="HAMAP-Rule" id="MF_00022"/>
    </source>
</evidence>
<organism evidence="13 14">
    <name type="scientific">Buchnera aphidicola</name>
    <name type="common">Cinara cf. splendens/pseudotsugae 3390</name>
    <dbReference type="NCBI Taxonomy" id="2518980"/>
    <lineage>
        <taxon>Bacteria</taxon>
        <taxon>Pseudomonadati</taxon>
        <taxon>Pseudomonadota</taxon>
        <taxon>Gammaproteobacteria</taxon>
        <taxon>Enterobacterales</taxon>
        <taxon>Erwiniaceae</taxon>
        <taxon>Buchnera</taxon>
    </lineage>
</organism>
<dbReference type="EC" id="6.1.1.17" evidence="10"/>
<comment type="function">
    <text evidence="10">Catalyzes the attachment of glutamate to tRNA(Glu) in a two-step reaction: glutamate is first activated by ATP to form Glu-AMP and then transferred to the acceptor end of tRNA(Glu).</text>
</comment>
<dbReference type="GO" id="GO:0000049">
    <property type="term" value="F:tRNA binding"/>
    <property type="evidence" value="ECO:0007669"/>
    <property type="project" value="InterPro"/>
</dbReference>
<dbReference type="InterPro" id="IPR049940">
    <property type="entry name" value="GluQ/Sye"/>
</dbReference>
<keyword evidence="9 10" id="KW-0030">Aminoacyl-tRNA synthetase</keyword>
<dbReference type="NCBIfam" id="TIGR00464">
    <property type="entry name" value="gltX_bact"/>
    <property type="match status" value="1"/>
</dbReference>
<feature type="domain" description="Aminoacyl-tRNA synthetase class I anticodon-binding" evidence="12">
    <location>
        <begin position="337"/>
        <end position="462"/>
    </location>
</feature>
<evidence type="ECO:0000256" key="5">
    <source>
        <dbReference type="ARBA" id="ARBA00022598"/>
    </source>
</evidence>
<dbReference type="HAMAP" id="MF_00022">
    <property type="entry name" value="Glu_tRNA_synth_type1"/>
    <property type="match status" value="1"/>
</dbReference>
<dbReference type="RefSeq" id="WP_154060663.1">
    <property type="nucleotide sequence ID" value="NZ_LR217692.1"/>
</dbReference>
<dbReference type="GO" id="GO:0004818">
    <property type="term" value="F:glutamate-tRNA ligase activity"/>
    <property type="evidence" value="ECO:0007669"/>
    <property type="project" value="UniProtKB-UniRule"/>
</dbReference>
<comment type="similarity">
    <text evidence="2 10">Belongs to the class-I aminoacyl-tRNA synthetase family. Glutamate--tRNA ligase type 1 subfamily.</text>
</comment>
<dbReference type="InterPro" id="IPR008925">
    <property type="entry name" value="aa_tRNA-synth_I_cd-bd_sf"/>
</dbReference>
<evidence type="ECO:0000256" key="9">
    <source>
        <dbReference type="ARBA" id="ARBA00023146"/>
    </source>
</evidence>
<dbReference type="FunFam" id="3.40.50.620:FF:000007">
    <property type="entry name" value="Glutamate--tRNA ligase"/>
    <property type="match status" value="1"/>
</dbReference>
<evidence type="ECO:0000256" key="4">
    <source>
        <dbReference type="ARBA" id="ARBA00022490"/>
    </source>
</evidence>
<dbReference type="InterPro" id="IPR045462">
    <property type="entry name" value="aa-tRNA-synth_I_cd-bd"/>
</dbReference>
<evidence type="ECO:0000313" key="14">
    <source>
        <dbReference type="Proteomes" id="UP000294466"/>
    </source>
</evidence>
<comment type="catalytic activity">
    <reaction evidence="10">
        <text>tRNA(Glu) + L-glutamate + ATP = L-glutamyl-tRNA(Glu) + AMP + diphosphate</text>
        <dbReference type="Rhea" id="RHEA:23540"/>
        <dbReference type="Rhea" id="RHEA-COMP:9663"/>
        <dbReference type="Rhea" id="RHEA-COMP:9680"/>
        <dbReference type="ChEBI" id="CHEBI:29985"/>
        <dbReference type="ChEBI" id="CHEBI:30616"/>
        <dbReference type="ChEBI" id="CHEBI:33019"/>
        <dbReference type="ChEBI" id="CHEBI:78442"/>
        <dbReference type="ChEBI" id="CHEBI:78520"/>
        <dbReference type="ChEBI" id="CHEBI:456215"/>
        <dbReference type="EC" id="6.1.1.17"/>
    </reaction>
</comment>
<evidence type="ECO:0000256" key="6">
    <source>
        <dbReference type="ARBA" id="ARBA00022741"/>
    </source>
</evidence>
<comment type="caution">
    <text evidence="10">Lacks conserved residue(s) required for the propagation of feature annotation.</text>
</comment>
<dbReference type="InterPro" id="IPR033910">
    <property type="entry name" value="GluRS_core"/>
</dbReference>
<proteinExistence type="inferred from homology"/>
<dbReference type="OrthoDB" id="9807503at2"/>
<dbReference type="PROSITE" id="PS00178">
    <property type="entry name" value="AA_TRNA_LIGASE_I"/>
    <property type="match status" value="1"/>
</dbReference>
<dbReference type="SUPFAM" id="SSF52374">
    <property type="entry name" value="Nucleotidylyl transferase"/>
    <property type="match status" value="1"/>
</dbReference>
<dbReference type="GO" id="GO:0006424">
    <property type="term" value="P:glutamyl-tRNA aminoacylation"/>
    <property type="evidence" value="ECO:0007669"/>
    <property type="project" value="UniProtKB-UniRule"/>
</dbReference>
<dbReference type="CDD" id="cd00808">
    <property type="entry name" value="GluRS_core"/>
    <property type="match status" value="1"/>
</dbReference>
<evidence type="ECO:0000256" key="2">
    <source>
        <dbReference type="ARBA" id="ARBA00007894"/>
    </source>
</evidence>
<dbReference type="InterPro" id="IPR000924">
    <property type="entry name" value="Glu/Gln-tRNA-synth"/>
</dbReference>
<dbReference type="InterPro" id="IPR020751">
    <property type="entry name" value="aa-tRNA-synth_I_codon-bd_sub2"/>
</dbReference>
<dbReference type="Gene3D" id="3.40.50.620">
    <property type="entry name" value="HUPs"/>
    <property type="match status" value="1"/>
</dbReference>
<dbReference type="InterPro" id="IPR014729">
    <property type="entry name" value="Rossmann-like_a/b/a_fold"/>
</dbReference>
<evidence type="ECO:0000256" key="7">
    <source>
        <dbReference type="ARBA" id="ARBA00022840"/>
    </source>
</evidence>
<protein>
    <recommendedName>
        <fullName evidence="10">Glutamate--tRNA ligase</fullName>
        <ecNumber evidence="10">6.1.1.17</ecNumber>
    </recommendedName>
    <alternativeName>
        <fullName evidence="10">Glutamyl-tRNA synthetase</fullName>
        <shortName evidence="10">GluRS</shortName>
    </alternativeName>
</protein>
<evidence type="ECO:0000256" key="8">
    <source>
        <dbReference type="ARBA" id="ARBA00022917"/>
    </source>
</evidence>
<dbReference type="PANTHER" id="PTHR43311">
    <property type="entry name" value="GLUTAMATE--TRNA LIGASE"/>
    <property type="match status" value="1"/>
</dbReference>
<feature type="domain" description="Glutamyl/glutaminyl-tRNA synthetase class Ib catalytic" evidence="11">
    <location>
        <begin position="2"/>
        <end position="306"/>
    </location>
</feature>
<evidence type="ECO:0000256" key="1">
    <source>
        <dbReference type="ARBA" id="ARBA00004496"/>
    </source>
</evidence>
<comment type="subunit">
    <text evidence="3 10">Monomer.</text>
</comment>
<dbReference type="PRINTS" id="PR00987">
    <property type="entry name" value="TRNASYNTHGLU"/>
</dbReference>
<dbReference type="EMBL" id="LR217692">
    <property type="protein sequence ID" value="VFP77612.1"/>
    <property type="molecule type" value="Genomic_DNA"/>
</dbReference>
<dbReference type="PANTHER" id="PTHR43311:SF2">
    <property type="entry name" value="GLUTAMATE--TRNA LIGASE, MITOCHONDRIAL-RELATED"/>
    <property type="match status" value="1"/>
</dbReference>
<dbReference type="InterPro" id="IPR020058">
    <property type="entry name" value="Glu/Gln-tRNA-synth_Ib_cat-dom"/>
</dbReference>
<feature type="short sequence motif" description="'HIGH' region" evidence="10">
    <location>
        <begin position="9"/>
        <end position="19"/>
    </location>
</feature>
<feature type="short sequence motif" description="'KMSKS' region" evidence="10">
    <location>
        <begin position="238"/>
        <end position="242"/>
    </location>
</feature>
<keyword evidence="7 10" id="KW-0067">ATP-binding</keyword>
<keyword evidence="5 10" id="KW-0436">Ligase</keyword>
<dbReference type="GO" id="GO:0005829">
    <property type="term" value="C:cytosol"/>
    <property type="evidence" value="ECO:0007669"/>
    <property type="project" value="TreeGrafter"/>
</dbReference>